<sequence>MRDDITIVGGGLAGLTAAIACAEGGASVVLHEAHHTLGGRARSTAAPYVANEGVHALYADGPPWRWLDERRLVRPYALPRPGHLLRARFRRDGRLTGRPPAALLRMAARRGLRAPVEEDFGSWATRHFGEEAARMAAGATGVVTYDADPGRLSAAFVWERLLRVAAPRYPAVRYLVGGWGRMIDRMAAYARDLGVRVETGSKVDRLPDGRVIVATSLDAARGLLGDGSLRWESGRGVLLDLGLRAHPRDLFLVSDLDEGGFLERYSLPDRSVAPRGESLVQLELPVRPGEAKGTALARLERIADLALPGWRDRVTWRRESIAAGRTGALDLPGASWRDRPAVERGDGVWLAGDQVAAPGLLAEVSVTSALAAARAALASRSRSRRAA</sequence>
<keyword evidence="2" id="KW-1185">Reference proteome</keyword>
<dbReference type="RefSeq" id="WP_346226028.1">
    <property type="nucleotide sequence ID" value="NZ_JBDJAW010000008.1"/>
</dbReference>
<evidence type="ECO:0000313" key="1">
    <source>
        <dbReference type="EMBL" id="MEN3536019.1"/>
    </source>
</evidence>
<proteinExistence type="predicted"/>
<reference evidence="1 2" key="1">
    <citation type="submission" date="2024-05" db="EMBL/GenBank/DDBJ databases">
        <title>Microbispora sp.ZYX-F-249.</title>
        <authorList>
            <person name="Xie H."/>
        </authorList>
    </citation>
    <scope>NUCLEOTIDE SEQUENCE [LARGE SCALE GENOMIC DNA]</scope>
    <source>
        <strain evidence="1 2">ZYX-F-249</strain>
    </source>
</reference>
<accession>A0ABV0AL49</accession>
<dbReference type="Proteomes" id="UP001447516">
    <property type="component" value="Unassembled WGS sequence"/>
</dbReference>
<dbReference type="SUPFAM" id="SSF51971">
    <property type="entry name" value="Nucleotide-binding domain"/>
    <property type="match status" value="1"/>
</dbReference>
<name>A0ABV0AL49_9ACTN</name>
<gene>
    <name evidence="1" type="ORF">AAH991_12965</name>
</gene>
<evidence type="ECO:0000313" key="2">
    <source>
        <dbReference type="Proteomes" id="UP001447516"/>
    </source>
</evidence>
<dbReference type="PRINTS" id="PR00411">
    <property type="entry name" value="PNDRDTASEI"/>
</dbReference>
<dbReference type="EMBL" id="JBDJAW010000008">
    <property type="protein sequence ID" value="MEN3536019.1"/>
    <property type="molecule type" value="Genomic_DNA"/>
</dbReference>
<dbReference type="InterPro" id="IPR050464">
    <property type="entry name" value="Zeta_carotene_desat/Oxidored"/>
</dbReference>
<protein>
    <submittedName>
        <fullName evidence="1">FAD-dependent oxidoreductase</fullName>
    </submittedName>
</protein>
<dbReference type="PROSITE" id="PS51257">
    <property type="entry name" value="PROKAR_LIPOPROTEIN"/>
    <property type="match status" value="1"/>
</dbReference>
<dbReference type="Pfam" id="PF13450">
    <property type="entry name" value="NAD_binding_8"/>
    <property type="match status" value="1"/>
</dbReference>
<dbReference type="Gene3D" id="3.50.50.60">
    <property type="entry name" value="FAD/NAD(P)-binding domain"/>
    <property type="match status" value="1"/>
</dbReference>
<comment type="caution">
    <text evidence="1">The sequence shown here is derived from an EMBL/GenBank/DDBJ whole genome shotgun (WGS) entry which is preliminary data.</text>
</comment>
<dbReference type="PANTHER" id="PTHR42923">
    <property type="entry name" value="PROTOPORPHYRINOGEN OXIDASE"/>
    <property type="match status" value="1"/>
</dbReference>
<organism evidence="1 2">
    <name type="scientific">Microbispora maris</name>
    <dbReference type="NCBI Taxonomy" id="3144104"/>
    <lineage>
        <taxon>Bacteria</taxon>
        <taxon>Bacillati</taxon>
        <taxon>Actinomycetota</taxon>
        <taxon>Actinomycetes</taxon>
        <taxon>Streptosporangiales</taxon>
        <taxon>Streptosporangiaceae</taxon>
        <taxon>Microbispora</taxon>
    </lineage>
</organism>
<dbReference type="InterPro" id="IPR036188">
    <property type="entry name" value="FAD/NAD-bd_sf"/>
</dbReference>